<dbReference type="Proteomes" id="UP001066276">
    <property type="component" value="Chromosome 3_2"/>
</dbReference>
<gene>
    <name evidence="2" type="ORF">NDU88_003421</name>
</gene>
<accession>A0AAV7TNE1</accession>
<comment type="caution">
    <text evidence="2">The sequence shown here is derived from an EMBL/GenBank/DDBJ whole genome shotgun (WGS) entry which is preliminary data.</text>
</comment>
<evidence type="ECO:0000313" key="3">
    <source>
        <dbReference type="Proteomes" id="UP001066276"/>
    </source>
</evidence>
<proteinExistence type="predicted"/>
<reference evidence="2" key="1">
    <citation type="journal article" date="2022" name="bioRxiv">
        <title>Sequencing and chromosome-scale assembly of the giantPleurodeles waltlgenome.</title>
        <authorList>
            <person name="Brown T."/>
            <person name="Elewa A."/>
            <person name="Iarovenko S."/>
            <person name="Subramanian E."/>
            <person name="Araus A.J."/>
            <person name="Petzold A."/>
            <person name="Susuki M."/>
            <person name="Suzuki K.-i.T."/>
            <person name="Hayashi T."/>
            <person name="Toyoda A."/>
            <person name="Oliveira C."/>
            <person name="Osipova E."/>
            <person name="Leigh N.D."/>
            <person name="Simon A."/>
            <person name="Yun M.H."/>
        </authorList>
    </citation>
    <scope>NUCLEOTIDE SEQUENCE</scope>
    <source>
        <strain evidence="2">20211129_DDA</strain>
        <tissue evidence="2">Liver</tissue>
    </source>
</reference>
<evidence type="ECO:0000256" key="1">
    <source>
        <dbReference type="SAM" id="MobiDB-lite"/>
    </source>
</evidence>
<feature type="region of interest" description="Disordered" evidence="1">
    <location>
        <begin position="72"/>
        <end position="93"/>
    </location>
</feature>
<evidence type="ECO:0000313" key="2">
    <source>
        <dbReference type="EMBL" id="KAJ1178174.1"/>
    </source>
</evidence>
<name>A0AAV7TNE1_PLEWA</name>
<dbReference type="AlphaFoldDB" id="A0AAV7TNE1"/>
<dbReference type="EMBL" id="JANPWB010000006">
    <property type="protein sequence ID" value="KAJ1178174.1"/>
    <property type="molecule type" value="Genomic_DNA"/>
</dbReference>
<organism evidence="2 3">
    <name type="scientific">Pleurodeles waltl</name>
    <name type="common">Iberian ribbed newt</name>
    <dbReference type="NCBI Taxonomy" id="8319"/>
    <lineage>
        <taxon>Eukaryota</taxon>
        <taxon>Metazoa</taxon>
        <taxon>Chordata</taxon>
        <taxon>Craniata</taxon>
        <taxon>Vertebrata</taxon>
        <taxon>Euteleostomi</taxon>
        <taxon>Amphibia</taxon>
        <taxon>Batrachia</taxon>
        <taxon>Caudata</taxon>
        <taxon>Salamandroidea</taxon>
        <taxon>Salamandridae</taxon>
        <taxon>Pleurodelinae</taxon>
        <taxon>Pleurodeles</taxon>
    </lineage>
</organism>
<protein>
    <submittedName>
        <fullName evidence="2">Uncharacterized protein</fullName>
    </submittedName>
</protein>
<keyword evidence="3" id="KW-1185">Reference proteome</keyword>
<sequence length="133" mass="14536">MPHGPVAAVHKDHHQRLGPPGRGSYLYLGGIAALSRHLTAVRCGSSRIRHCSCCWASSEVEGLSPLVYARAQHSAAPPSRPDPQSGWRPMPEDHSVPAQPILVFGWLQGRQNLANKWWAASGVRITRPLRPPC</sequence>